<evidence type="ECO:0000313" key="10">
    <source>
        <dbReference type="EMBL" id="MTW25604.1"/>
    </source>
</evidence>
<evidence type="ECO:0000256" key="6">
    <source>
        <dbReference type="ARBA" id="ARBA00022989"/>
    </source>
</evidence>
<keyword evidence="4" id="KW-0762">Sugar transport</keyword>
<keyword evidence="3" id="KW-1003">Cell membrane</keyword>
<accession>A0A6G2DY57</accession>
<keyword evidence="6 8" id="KW-1133">Transmembrane helix</keyword>
<evidence type="ECO:0000256" key="4">
    <source>
        <dbReference type="ARBA" id="ARBA00022597"/>
    </source>
</evidence>
<sequence length="100" mass="11084">MMNNILAFLETKVAPFGEKVGNQRHLKAIREGFMMAMPLILVGSLFLILISWPQEDFTNWLNSVGLLSILTTMNQSTVAIISLVACFGIAYRLSEGYGTD</sequence>
<dbReference type="Pfam" id="PF02378">
    <property type="entry name" value="PTS_EIIC"/>
    <property type="match status" value="1"/>
</dbReference>
<feature type="domain" description="Phosphotransferase system EIIC" evidence="9">
    <location>
        <begin position="30"/>
        <end position="95"/>
    </location>
</feature>
<organism evidence="10 11">
    <name type="scientific">Streptococcus pneumoniae</name>
    <dbReference type="NCBI Taxonomy" id="1313"/>
    <lineage>
        <taxon>Bacteria</taxon>
        <taxon>Bacillati</taxon>
        <taxon>Bacillota</taxon>
        <taxon>Bacilli</taxon>
        <taxon>Lactobacillales</taxon>
        <taxon>Streptococcaceae</taxon>
        <taxon>Streptococcus</taxon>
    </lineage>
</organism>
<evidence type="ECO:0000256" key="1">
    <source>
        <dbReference type="ARBA" id="ARBA00004651"/>
    </source>
</evidence>
<comment type="subcellular location">
    <subcellularLocation>
        <location evidence="1">Cell membrane</location>
        <topology evidence="1">Multi-pass membrane protein</topology>
    </subcellularLocation>
</comment>
<dbReference type="GO" id="GO:1901264">
    <property type="term" value="P:carbohydrate derivative transport"/>
    <property type="evidence" value="ECO:0007669"/>
    <property type="project" value="TreeGrafter"/>
</dbReference>
<evidence type="ECO:0000256" key="5">
    <source>
        <dbReference type="ARBA" id="ARBA00022692"/>
    </source>
</evidence>
<dbReference type="GO" id="GO:0009401">
    <property type="term" value="P:phosphoenolpyruvate-dependent sugar phosphotransferase system"/>
    <property type="evidence" value="ECO:0007669"/>
    <property type="project" value="InterPro"/>
</dbReference>
<evidence type="ECO:0000259" key="9">
    <source>
        <dbReference type="Pfam" id="PF02378"/>
    </source>
</evidence>
<dbReference type="Proteomes" id="UP000490982">
    <property type="component" value="Unassembled WGS sequence"/>
</dbReference>
<evidence type="ECO:0000256" key="2">
    <source>
        <dbReference type="ARBA" id="ARBA00022448"/>
    </source>
</evidence>
<keyword evidence="2" id="KW-0813">Transport</keyword>
<dbReference type="PANTHER" id="PTHR33989">
    <property type="match status" value="1"/>
</dbReference>
<dbReference type="GO" id="GO:0008982">
    <property type="term" value="F:protein-N(PI)-phosphohistidine-sugar phosphotransferase activity"/>
    <property type="evidence" value="ECO:0007669"/>
    <property type="project" value="InterPro"/>
</dbReference>
<dbReference type="InterPro" id="IPR003352">
    <property type="entry name" value="PTS_EIIC"/>
</dbReference>
<evidence type="ECO:0000256" key="8">
    <source>
        <dbReference type="SAM" id="Phobius"/>
    </source>
</evidence>
<feature type="transmembrane region" description="Helical" evidence="8">
    <location>
        <begin position="64"/>
        <end position="91"/>
    </location>
</feature>
<feature type="non-terminal residue" evidence="10">
    <location>
        <position position="100"/>
    </location>
</feature>
<proteinExistence type="predicted"/>
<feature type="transmembrane region" description="Helical" evidence="8">
    <location>
        <begin position="33"/>
        <end position="52"/>
    </location>
</feature>
<reference evidence="10 11" key="1">
    <citation type="submission" date="2019-11" db="EMBL/GenBank/DDBJ databases">
        <title>Growth characteristics of pneumococcus vary with the chemical composition of the capsule and with environmental conditions.</title>
        <authorList>
            <person name="Tothpal A."/>
            <person name="Desobry K."/>
            <person name="Joshi S."/>
            <person name="Wyllie A.L."/>
            <person name="Weinberger D.M."/>
        </authorList>
    </citation>
    <scope>NUCLEOTIDE SEQUENCE [LARGE SCALE GENOMIC DNA]</scope>
    <source>
        <strain evidence="11">pnumococcus23A</strain>
    </source>
</reference>
<dbReference type="InterPro" id="IPR051088">
    <property type="entry name" value="PTS_Sugar-EIIC/EIIB"/>
</dbReference>
<dbReference type="GO" id="GO:0005886">
    <property type="term" value="C:plasma membrane"/>
    <property type="evidence" value="ECO:0007669"/>
    <property type="project" value="UniProtKB-SubCell"/>
</dbReference>
<comment type="caution">
    <text evidence="10">The sequence shown here is derived from an EMBL/GenBank/DDBJ whole genome shotgun (WGS) entry which is preliminary data.</text>
</comment>
<dbReference type="EMBL" id="WNHS01000368">
    <property type="protein sequence ID" value="MTW25604.1"/>
    <property type="molecule type" value="Genomic_DNA"/>
</dbReference>
<evidence type="ECO:0000256" key="7">
    <source>
        <dbReference type="ARBA" id="ARBA00023136"/>
    </source>
</evidence>
<gene>
    <name evidence="10" type="ORF">GM537_12475</name>
</gene>
<evidence type="ECO:0000256" key="3">
    <source>
        <dbReference type="ARBA" id="ARBA00022475"/>
    </source>
</evidence>
<keyword evidence="5 8" id="KW-0812">Transmembrane</keyword>
<protein>
    <submittedName>
        <fullName evidence="10">PTS cellobiose transporter subunit IIC</fullName>
    </submittedName>
</protein>
<evidence type="ECO:0000313" key="11">
    <source>
        <dbReference type="Proteomes" id="UP000490982"/>
    </source>
</evidence>
<keyword evidence="7 8" id="KW-0472">Membrane</keyword>
<dbReference type="AlphaFoldDB" id="A0A6G2DY57"/>
<name>A0A6G2DY57_STREE</name>
<dbReference type="PANTHER" id="PTHR33989:SF4">
    <property type="entry name" value="PTS SYSTEM N,N'-DIACETYLCHITOBIOSE-SPECIFIC EIIC COMPONENT"/>
    <property type="match status" value="1"/>
</dbReference>